<proteinExistence type="predicted"/>
<feature type="domain" description="HNH" evidence="1">
    <location>
        <begin position="44"/>
        <end position="93"/>
    </location>
</feature>
<dbReference type="GO" id="GO:0003676">
    <property type="term" value="F:nucleic acid binding"/>
    <property type="evidence" value="ECO:0007669"/>
    <property type="project" value="InterPro"/>
</dbReference>
<dbReference type="Pfam" id="PF01844">
    <property type="entry name" value="HNH"/>
    <property type="match status" value="1"/>
</dbReference>
<dbReference type="PANTHER" id="PTHR33427:SF2">
    <property type="entry name" value="TRICHOHYALIN"/>
    <property type="match status" value="1"/>
</dbReference>
<evidence type="ECO:0000313" key="3">
    <source>
        <dbReference type="Proteomes" id="UP000253562"/>
    </source>
</evidence>
<keyword evidence="2" id="KW-0255">Endonuclease</keyword>
<dbReference type="InterPro" id="IPR002711">
    <property type="entry name" value="HNH"/>
</dbReference>
<evidence type="ECO:0000259" key="1">
    <source>
        <dbReference type="Pfam" id="PF01844"/>
    </source>
</evidence>
<comment type="caution">
    <text evidence="2">The sequence shown here is derived from an EMBL/GenBank/DDBJ whole genome shotgun (WGS) entry which is preliminary data.</text>
</comment>
<dbReference type="CDD" id="cd00085">
    <property type="entry name" value="HNHc"/>
    <property type="match status" value="1"/>
</dbReference>
<dbReference type="InterPro" id="IPR003615">
    <property type="entry name" value="HNH_nuc"/>
</dbReference>
<accession>A0A368KXC2</accession>
<name>A0A368KXC2_9BACT</name>
<dbReference type="Proteomes" id="UP000253562">
    <property type="component" value="Unassembled WGS sequence"/>
</dbReference>
<gene>
    <name evidence="2" type="ORF">DTL42_01325</name>
</gene>
<dbReference type="PANTHER" id="PTHR33427">
    <property type="entry name" value="HNH ENDONUCLEASE"/>
    <property type="match status" value="1"/>
</dbReference>
<reference evidence="2 3" key="1">
    <citation type="submission" date="2018-07" db="EMBL/GenBank/DDBJ databases">
        <title>Comparative genomes isolates from brazilian mangrove.</title>
        <authorList>
            <person name="De Araujo J.E."/>
            <person name="Taketani R.G."/>
            <person name="Silva M.C.P."/>
            <person name="Lourenco M.V."/>
            <person name="Oliveira V.M."/>
            <person name="Andreote F.D."/>
        </authorList>
    </citation>
    <scope>NUCLEOTIDE SEQUENCE [LARGE SCALE GENOMIC DNA]</scope>
    <source>
        <strain evidence="2 3">HEX PRIS-MGV</strain>
    </source>
</reference>
<dbReference type="Gene3D" id="1.10.30.50">
    <property type="match status" value="1"/>
</dbReference>
<protein>
    <submittedName>
        <fullName evidence="2">HNH endonuclease</fullName>
    </submittedName>
</protein>
<dbReference type="AlphaFoldDB" id="A0A368KXC2"/>
<evidence type="ECO:0000313" key="2">
    <source>
        <dbReference type="EMBL" id="RCS55772.1"/>
    </source>
</evidence>
<dbReference type="GO" id="GO:0008270">
    <property type="term" value="F:zinc ion binding"/>
    <property type="evidence" value="ECO:0007669"/>
    <property type="project" value="InterPro"/>
</dbReference>
<keyword evidence="2" id="KW-0540">Nuclease</keyword>
<organism evidence="2 3">
    <name type="scientific">Bremerella cremea</name>
    <dbReference type="NCBI Taxonomy" id="1031537"/>
    <lineage>
        <taxon>Bacteria</taxon>
        <taxon>Pseudomonadati</taxon>
        <taxon>Planctomycetota</taxon>
        <taxon>Planctomycetia</taxon>
        <taxon>Pirellulales</taxon>
        <taxon>Pirellulaceae</taxon>
        <taxon>Bremerella</taxon>
    </lineage>
</organism>
<sequence>MSVARRTGSRSDGGSWNDATKLAVWQKGCVIAGYDPAVWRIDACGSFMRFSEYGTLSDYGWEIDHVKPVSKDGRDDLYNLRPLHWQNNRSKGDDWPNWRCAA</sequence>
<dbReference type="EMBL" id="QPEX01000007">
    <property type="protein sequence ID" value="RCS55772.1"/>
    <property type="molecule type" value="Genomic_DNA"/>
</dbReference>
<keyword evidence="2" id="KW-0378">Hydrolase</keyword>
<dbReference type="OrthoDB" id="9802901at2"/>
<dbReference type="GO" id="GO:0004519">
    <property type="term" value="F:endonuclease activity"/>
    <property type="evidence" value="ECO:0007669"/>
    <property type="project" value="UniProtKB-KW"/>
</dbReference>